<dbReference type="InterPro" id="IPR036291">
    <property type="entry name" value="NAD(P)-bd_dom_sf"/>
</dbReference>
<dbReference type="OMA" id="CVGMGLM"/>
<evidence type="ECO:0000313" key="2">
    <source>
        <dbReference type="EMBL" id="EDO17601.1"/>
    </source>
</evidence>
<dbReference type="InterPro" id="IPR023401">
    <property type="entry name" value="ODC_N"/>
</dbReference>
<dbReference type="Gene3D" id="3.40.50.720">
    <property type="entry name" value="NAD(P)-binding Rossmann-like Domain"/>
    <property type="match status" value="1"/>
</dbReference>
<dbReference type="HOGENOM" id="CLU_042088_0_1_1"/>
<dbReference type="eggNOG" id="KOG3007">
    <property type="taxonomic scope" value="Eukaryota"/>
</dbReference>
<dbReference type="SUPFAM" id="SSF51735">
    <property type="entry name" value="NAD(P)-binding Rossmann-fold domains"/>
    <property type="match status" value="1"/>
</dbReference>
<comment type="similarity">
    <text evidence="1">Belongs to the ornithine cyclodeaminase/mu-crystallin family.</text>
</comment>
<name>A7TJF1_VANPO</name>
<dbReference type="Proteomes" id="UP000000267">
    <property type="component" value="Unassembled WGS sequence"/>
</dbReference>
<sequence>MITVENTEIRNYFLNCSTDKLLEYINEIKNALKLFSDNHSIIPNRLVQKTPKEGVLHFYMPVIDDTYSGLKTLTHNEKSNKGFIGSIIVEDSSNGKIEGILDAKEVTGIRTAMASCIPILPHLSNYISHLDGNINIVVFGSGLQAFWHIYIVIKLFYPTSNFSYPDLKCINVTVLYRNRKMQLDELQDCLSDCPFELKFEQYNWENLSALQSTIDDANIIFGCVPSRCPVLYYKHLLPKTGSQLVDQYTYISLIGSYTPGMRECDNTLIQRFQALDAPIIVDSKSHSLGESGELIASNVKKNQLIEIGKLHENLELPKIAIANGHRKITLCKLVGLAIMDIAFAKKYIHGLKNSQN</sequence>
<gene>
    <name evidence="2" type="ORF">Kpol_1061p25</name>
</gene>
<dbReference type="FunCoup" id="A7TJF1">
    <property type="interactions" value="22"/>
</dbReference>
<dbReference type="PANTHER" id="PTHR13812">
    <property type="entry name" value="KETIMINE REDUCTASE MU-CRYSTALLIN"/>
    <property type="match status" value="1"/>
</dbReference>
<dbReference type="GeneID" id="5545832"/>
<dbReference type="AlphaFoldDB" id="A7TJF1"/>
<reference evidence="2 3" key="1">
    <citation type="journal article" date="2007" name="Proc. Natl. Acad. Sci. U.S.A.">
        <title>Independent sorting-out of thousands of duplicated gene pairs in two yeast species descended from a whole-genome duplication.</title>
        <authorList>
            <person name="Scannell D.R."/>
            <person name="Frank A.C."/>
            <person name="Conant G.C."/>
            <person name="Byrne K.P."/>
            <person name="Woolfit M."/>
            <person name="Wolfe K.H."/>
        </authorList>
    </citation>
    <scope>NUCLEOTIDE SEQUENCE [LARGE SCALE GENOMIC DNA]</scope>
    <source>
        <strain evidence="3">ATCC 22028 / DSM 70294 / BCRC 21397 / CBS 2163 / NBRC 10782 / NRRL Y-8283 / UCD 57-17</strain>
    </source>
</reference>
<dbReference type="Gene3D" id="3.30.1780.10">
    <property type="entry name" value="ornithine cyclodeaminase, domain 1"/>
    <property type="match status" value="1"/>
</dbReference>
<evidence type="ECO:0000256" key="1">
    <source>
        <dbReference type="ARBA" id="ARBA00008903"/>
    </source>
</evidence>
<proteinExistence type="inferred from homology"/>
<dbReference type="RefSeq" id="XP_001645459.1">
    <property type="nucleotide sequence ID" value="XM_001645409.1"/>
</dbReference>
<dbReference type="PhylomeDB" id="A7TJF1"/>
<dbReference type="EMBL" id="DS480401">
    <property type="protein sequence ID" value="EDO17601.1"/>
    <property type="molecule type" value="Genomic_DNA"/>
</dbReference>
<protein>
    <recommendedName>
        <fullName evidence="4">Ornithine cyclodeaminase</fullName>
    </recommendedName>
</protein>
<organism evidence="3">
    <name type="scientific">Vanderwaltozyma polyspora (strain ATCC 22028 / DSM 70294 / BCRC 21397 / CBS 2163 / NBRC 10782 / NRRL Y-8283 / UCD 57-17)</name>
    <name type="common">Kluyveromyces polysporus</name>
    <dbReference type="NCBI Taxonomy" id="436907"/>
    <lineage>
        <taxon>Eukaryota</taxon>
        <taxon>Fungi</taxon>
        <taxon>Dikarya</taxon>
        <taxon>Ascomycota</taxon>
        <taxon>Saccharomycotina</taxon>
        <taxon>Saccharomycetes</taxon>
        <taxon>Saccharomycetales</taxon>
        <taxon>Saccharomycetaceae</taxon>
        <taxon>Vanderwaltozyma</taxon>
    </lineage>
</organism>
<evidence type="ECO:0008006" key="4">
    <source>
        <dbReference type="Google" id="ProtNLM"/>
    </source>
</evidence>
<dbReference type="InterPro" id="IPR003462">
    <property type="entry name" value="ODC_Mu_crystall"/>
</dbReference>
<dbReference type="GO" id="GO:0005737">
    <property type="term" value="C:cytoplasm"/>
    <property type="evidence" value="ECO:0007669"/>
    <property type="project" value="TreeGrafter"/>
</dbReference>
<dbReference type="InParanoid" id="A7TJF1"/>
<dbReference type="PANTHER" id="PTHR13812:SF19">
    <property type="entry name" value="KETIMINE REDUCTASE MU-CRYSTALLIN"/>
    <property type="match status" value="1"/>
</dbReference>
<keyword evidence="3" id="KW-1185">Reference proteome</keyword>
<accession>A7TJF1</accession>
<dbReference type="OrthoDB" id="41492at2759"/>
<dbReference type="STRING" id="436907.A7TJF1"/>
<evidence type="ECO:0000313" key="3">
    <source>
        <dbReference type="Proteomes" id="UP000000267"/>
    </source>
</evidence>
<dbReference type="KEGG" id="vpo:Kpol_1061p25"/>